<gene>
    <name evidence="2" type="ORF">S40285_06094</name>
</gene>
<sequence>MASQPTLSWPTGIPSSPLRLPPIRDLDFSWSSTTHHHHTLVQQRQQQQQVINTTQSPHDPLHGQPDRVKEWYYGAAHERGRLPSIPFPMQNSVLAPPNLPPHLHSLHSYRLEHAVPLEIHPTPSLSPPRHTGADSNSTPLQPVLNASLLQRRRLSATSHAARRVLRGSGAVRKKQPANARPPKQHKSKAGPDKRGHGTKSSINDTPTKAPGKAPCAPRPSSRFSPYHPRPSIPRRASLPNPSPSYQPTASTTTTLRRVSYPSITSSLASRCPHGRRPSHHVQLTPDMAIQLPPDVPFLERTLPSLSGHPGCVDLDAAPPACIEDVNAELQRRGNYQAILMQYSRWNVEVMQRLGTTLAAARATKKRCQEA</sequence>
<accession>A0A084QEP6</accession>
<feature type="compositionally biased region" description="Low complexity" evidence="1">
    <location>
        <begin position="43"/>
        <end position="55"/>
    </location>
</feature>
<feature type="region of interest" description="Disordered" evidence="1">
    <location>
        <begin position="156"/>
        <end position="256"/>
    </location>
</feature>
<keyword evidence="3" id="KW-1185">Reference proteome</keyword>
<dbReference type="Proteomes" id="UP000028524">
    <property type="component" value="Unassembled WGS sequence"/>
</dbReference>
<evidence type="ECO:0000256" key="1">
    <source>
        <dbReference type="SAM" id="MobiDB-lite"/>
    </source>
</evidence>
<dbReference type="HOGENOM" id="CLU_750424_0_0_1"/>
<organism evidence="2 3">
    <name type="scientific">Stachybotrys chlorohalonatus (strain IBT 40285)</name>
    <dbReference type="NCBI Taxonomy" id="1283841"/>
    <lineage>
        <taxon>Eukaryota</taxon>
        <taxon>Fungi</taxon>
        <taxon>Dikarya</taxon>
        <taxon>Ascomycota</taxon>
        <taxon>Pezizomycotina</taxon>
        <taxon>Sordariomycetes</taxon>
        <taxon>Hypocreomycetidae</taxon>
        <taxon>Hypocreales</taxon>
        <taxon>Stachybotryaceae</taxon>
        <taxon>Stachybotrys</taxon>
    </lineage>
</organism>
<feature type="region of interest" description="Disordered" evidence="1">
    <location>
        <begin position="119"/>
        <end position="140"/>
    </location>
</feature>
<feature type="compositionally biased region" description="Polar residues" evidence="1">
    <location>
        <begin position="243"/>
        <end position="256"/>
    </location>
</feature>
<evidence type="ECO:0000313" key="3">
    <source>
        <dbReference type="Proteomes" id="UP000028524"/>
    </source>
</evidence>
<proteinExistence type="predicted"/>
<dbReference type="AlphaFoldDB" id="A0A084QEP6"/>
<dbReference type="InParanoid" id="A0A084QEP6"/>
<name>A0A084QEP6_STAC4</name>
<dbReference type="EMBL" id="KL660796">
    <property type="protein sequence ID" value="KFA62431.1"/>
    <property type="molecule type" value="Genomic_DNA"/>
</dbReference>
<evidence type="ECO:0000313" key="2">
    <source>
        <dbReference type="EMBL" id="KFA62431.1"/>
    </source>
</evidence>
<feature type="region of interest" description="Disordered" evidence="1">
    <location>
        <begin position="43"/>
        <end position="64"/>
    </location>
</feature>
<reference evidence="2 3" key="1">
    <citation type="journal article" date="2014" name="BMC Genomics">
        <title>Comparative genome sequencing reveals chemotype-specific gene clusters in the toxigenic black mold Stachybotrys.</title>
        <authorList>
            <person name="Semeiks J."/>
            <person name="Borek D."/>
            <person name="Otwinowski Z."/>
            <person name="Grishin N.V."/>
        </authorList>
    </citation>
    <scope>NUCLEOTIDE SEQUENCE [LARGE SCALE GENOMIC DNA]</scope>
    <source>
        <strain evidence="2 3">IBT 40285</strain>
    </source>
</reference>
<protein>
    <submittedName>
        <fullName evidence="2">Uncharacterized protein</fullName>
    </submittedName>
</protein>
<dbReference type="OrthoDB" id="10318326at2759"/>
<feature type="compositionally biased region" description="Basic residues" evidence="1">
    <location>
        <begin position="156"/>
        <end position="175"/>
    </location>
</feature>